<evidence type="ECO:0000313" key="2">
    <source>
        <dbReference type="EMBL" id="KEQ99993.1"/>
    </source>
</evidence>
<evidence type="ECO:0000256" key="1">
    <source>
        <dbReference type="SAM" id="MobiDB-lite"/>
    </source>
</evidence>
<dbReference type="EMBL" id="KL584750">
    <property type="protein sequence ID" value="KEQ99993.1"/>
    <property type="molecule type" value="Genomic_DNA"/>
</dbReference>
<feature type="compositionally biased region" description="Basic and acidic residues" evidence="1">
    <location>
        <begin position="82"/>
        <end position="94"/>
    </location>
</feature>
<dbReference type="Proteomes" id="UP000030641">
    <property type="component" value="Unassembled WGS sequence"/>
</dbReference>
<reference evidence="2 3" key="1">
    <citation type="journal article" date="2014" name="BMC Genomics">
        <title>Genome sequencing of four Aureobasidium pullulans varieties: biotechnological potential, stress tolerance, and description of new species.</title>
        <authorList>
            <person name="Gostin Ar C."/>
            <person name="Ohm R.A."/>
            <person name="Kogej T."/>
            <person name="Sonjak S."/>
            <person name="Turk M."/>
            <person name="Zajc J."/>
            <person name="Zalar P."/>
            <person name="Grube M."/>
            <person name="Sun H."/>
            <person name="Han J."/>
            <person name="Sharma A."/>
            <person name="Chiniquy J."/>
            <person name="Ngan C.Y."/>
            <person name="Lipzen A."/>
            <person name="Barry K."/>
            <person name="Grigoriev I.V."/>
            <person name="Gunde-Cimerman N."/>
        </authorList>
    </citation>
    <scope>NUCLEOTIDE SEQUENCE [LARGE SCALE GENOMIC DNA]</scope>
    <source>
        <strain evidence="2 3">EXF-2481</strain>
    </source>
</reference>
<evidence type="ECO:0000313" key="3">
    <source>
        <dbReference type="Proteomes" id="UP000030641"/>
    </source>
</evidence>
<dbReference type="AlphaFoldDB" id="A0A074YQE4"/>
<dbReference type="OrthoDB" id="3824135at2759"/>
<gene>
    <name evidence="2" type="ORF">AUEXF2481DRAFT_25867</name>
</gene>
<organism evidence="2 3">
    <name type="scientific">Aureobasidium subglaciale (strain EXF-2481)</name>
    <name type="common">Aureobasidium pullulans var. subglaciale</name>
    <dbReference type="NCBI Taxonomy" id="1043005"/>
    <lineage>
        <taxon>Eukaryota</taxon>
        <taxon>Fungi</taxon>
        <taxon>Dikarya</taxon>
        <taxon>Ascomycota</taxon>
        <taxon>Pezizomycotina</taxon>
        <taxon>Dothideomycetes</taxon>
        <taxon>Dothideomycetidae</taxon>
        <taxon>Dothideales</taxon>
        <taxon>Saccotheciaceae</taxon>
        <taxon>Aureobasidium</taxon>
    </lineage>
</organism>
<sequence>MSTTYLDYEKIITPGKSTFPILKSPVQESRRLFADNVHEHNAHDTPPKHSLNQATSKVTLHRSTSRISRNSRNSLHPSTSRTCRDSQYRSDLRKSIHSHHRSASRDSIRSHHSQVSLQSHTSRSSFRSFNSRVSRNVDDRNLELRNSDEVDEIDGIKFWWSTLYLDDRKLGHFYCRQEPRLDTRNFFPGMIIRATHAYAQTDPNAMLGDRRIGLLTHGPVQAKLRPMVVLHSTISGPTCATMFSLTTQIDKFNWTNERQWECPLKERTYVNLSTQIHVSTREYVETDQGYLSPDQYHRLINLLDFYQEEREIIAYKQFGVDYKYRGIRLADQRDLGNHERLEDEVVKTRIHSLRPQRDSRWLIWSLRDKG</sequence>
<dbReference type="HOGENOM" id="CLU_747998_0_0_1"/>
<accession>A0A074YQE4</accession>
<protein>
    <submittedName>
        <fullName evidence="2">Uncharacterized protein</fullName>
    </submittedName>
</protein>
<keyword evidence="3" id="KW-1185">Reference proteome</keyword>
<dbReference type="GeneID" id="25363095"/>
<name>A0A074YQE4_AURSE</name>
<feature type="region of interest" description="Disordered" evidence="1">
    <location>
        <begin position="40"/>
        <end position="130"/>
    </location>
</feature>
<dbReference type="InParanoid" id="A0A074YQE4"/>
<dbReference type="RefSeq" id="XP_013348083.1">
    <property type="nucleotide sequence ID" value="XM_013492629.1"/>
</dbReference>
<proteinExistence type="predicted"/>
<feature type="compositionally biased region" description="Low complexity" evidence="1">
    <location>
        <begin position="65"/>
        <end position="74"/>
    </location>
</feature>